<dbReference type="Gene3D" id="1.20.81.30">
    <property type="entry name" value="Type II secretion system (T2SS), domain F"/>
    <property type="match status" value="2"/>
</dbReference>
<evidence type="ECO:0000256" key="4">
    <source>
        <dbReference type="ARBA" id="ARBA00022692"/>
    </source>
</evidence>
<dbReference type="InterPro" id="IPR018076">
    <property type="entry name" value="T2SS_GspF_dom"/>
</dbReference>
<proteinExistence type="inferred from homology"/>
<feature type="transmembrane region" description="Helical" evidence="7">
    <location>
        <begin position="136"/>
        <end position="158"/>
    </location>
</feature>
<evidence type="ECO:0000256" key="6">
    <source>
        <dbReference type="ARBA" id="ARBA00023136"/>
    </source>
</evidence>
<evidence type="ECO:0000259" key="9">
    <source>
        <dbReference type="Pfam" id="PF08239"/>
    </source>
</evidence>
<organism evidence="10 11">
    <name type="scientific">Candidatus Uhrbacteria bacterium CG10_big_fil_rev_8_21_14_0_10_48_16</name>
    <dbReference type="NCBI Taxonomy" id="1975038"/>
    <lineage>
        <taxon>Bacteria</taxon>
        <taxon>Candidatus Uhriibacteriota</taxon>
    </lineage>
</organism>
<dbReference type="EMBL" id="PFEU01000006">
    <property type="protein sequence ID" value="PJE77097.1"/>
    <property type="molecule type" value="Genomic_DNA"/>
</dbReference>
<comment type="similarity">
    <text evidence="2">Belongs to the GSP F family.</text>
</comment>
<evidence type="ECO:0000313" key="11">
    <source>
        <dbReference type="Proteomes" id="UP000231436"/>
    </source>
</evidence>
<protein>
    <recommendedName>
        <fullName evidence="12">SH3b domain-containing protein</fullName>
    </recommendedName>
</protein>
<feature type="transmembrane region" description="Helical" evidence="7">
    <location>
        <begin position="178"/>
        <end position="211"/>
    </location>
</feature>
<feature type="domain" description="Type II secretion system protein GspF" evidence="8">
    <location>
        <begin position="243"/>
        <end position="366"/>
    </location>
</feature>
<evidence type="ECO:0008006" key="12">
    <source>
        <dbReference type="Google" id="ProtNLM"/>
    </source>
</evidence>
<dbReference type="PANTHER" id="PTHR30012">
    <property type="entry name" value="GENERAL SECRETION PATHWAY PROTEIN"/>
    <property type="match status" value="1"/>
</dbReference>
<dbReference type="InterPro" id="IPR003004">
    <property type="entry name" value="GspF/PilC"/>
</dbReference>
<dbReference type="InterPro" id="IPR003646">
    <property type="entry name" value="SH3-like_bac-type"/>
</dbReference>
<dbReference type="PRINTS" id="PR00812">
    <property type="entry name" value="BCTERIALGSPF"/>
</dbReference>
<evidence type="ECO:0000256" key="7">
    <source>
        <dbReference type="SAM" id="Phobius"/>
    </source>
</evidence>
<evidence type="ECO:0000256" key="2">
    <source>
        <dbReference type="ARBA" id="ARBA00005745"/>
    </source>
</evidence>
<keyword evidence="4 7" id="KW-0812">Transmembrane</keyword>
<accession>A0A2M8LI28</accession>
<keyword evidence="3" id="KW-1003">Cell membrane</keyword>
<reference evidence="11" key="1">
    <citation type="submission" date="2017-09" db="EMBL/GenBank/DDBJ databases">
        <title>Depth-based differentiation of microbial function through sediment-hosted aquifers and enrichment of novel symbionts in the deep terrestrial subsurface.</title>
        <authorList>
            <person name="Probst A.J."/>
            <person name="Ladd B."/>
            <person name="Jarett J.K."/>
            <person name="Geller-Mcgrath D.E."/>
            <person name="Sieber C.M.K."/>
            <person name="Emerson J.B."/>
            <person name="Anantharaman K."/>
            <person name="Thomas B.C."/>
            <person name="Malmstrom R."/>
            <person name="Stieglmeier M."/>
            <person name="Klingl A."/>
            <person name="Woyke T."/>
            <person name="Ryan C.M."/>
            <person name="Banfield J.F."/>
        </authorList>
    </citation>
    <scope>NUCLEOTIDE SEQUENCE [LARGE SCALE GENOMIC DNA]</scope>
</reference>
<feature type="domain" description="Type II secretion system protein GspF" evidence="8">
    <location>
        <begin position="38"/>
        <end position="159"/>
    </location>
</feature>
<evidence type="ECO:0000259" key="8">
    <source>
        <dbReference type="Pfam" id="PF00482"/>
    </source>
</evidence>
<dbReference type="PANTHER" id="PTHR30012:SF0">
    <property type="entry name" value="TYPE II SECRETION SYSTEM PROTEIN F-RELATED"/>
    <property type="match status" value="1"/>
</dbReference>
<keyword evidence="5 7" id="KW-1133">Transmembrane helix</keyword>
<evidence type="ECO:0000256" key="3">
    <source>
        <dbReference type="ARBA" id="ARBA00022475"/>
    </source>
</evidence>
<feature type="domain" description="SH3b" evidence="9">
    <location>
        <begin position="428"/>
        <end position="478"/>
    </location>
</feature>
<comment type="caution">
    <text evidence="10">The sequence shown here is derived from an EMBL/GenBank/DDBJ whole genome shotgun (WGS) entry which is preliminary data.</text>
</comment>
<dbReference type="Gene3D" id="2.30.30.40">
    <property type="entry name" value="SH3 Domains"/>
    <property type="match status" value="1"/>
</dbReference>
<sequence length="484" mass="53981">MTVPSKKSTQGKKQSNSRKGSWFRIIHLGLGKERDYLIENLSMLVAGGMTVPSAIDAVSEDLRSKSMKKILAELREDIDSGSSLWRAFEHAGIFRDHTISLIRLGEETGKLSDNLKLVAEQEEKDRIFRSKIKSAMMYPVFVLSLTIVVGVAIAWFILPRLATVFAQLRVDLPLLTKWLIASGEFLGAYGTIAIPIFFLGIGFILFFTFYFAKTKFIGQALLFSVPGIKKLFQEVELARFGYLLGTLLEAGVPVTQALQSLYDATLFPRYKKLYIHLRDYVQEGNSFQKSFASYKKSSVLVPTTIQRLIITGEQSGHLSETLLKISSTFEERTENTTKNVSVILEPVLLVIVWLGVVAVALAVVLPIYSLIGGLNTDPSQQQEQRVSQDSSIFIQPNEEESVELLPQESLEEGISPAFLEILPTSFGFLNVRDASSLTGVIIGRVTSGAVYEYTSERDGWYEIILETTETGWVFGEYVNIIETP</sequence>
<evidence type="ECO:0000256" key="5">
    <source>
        <dbReference type="ARBA" id="ARBA00022989"/>
    </source>
</evidence>
<evidence type="ECO:0000256" key="1">
    <source>
        <dbReference type="ARBA" id="ARBA00004651"/>
    </source>
</evidence>
<gene>
    <name evidence="10" type="ORF">COV05_00610</name>
</gene>
<dbReference type="GO" id="GO:0005886">
    <property type="term" value="C:plasma membrane"/>
    <property type="evidence" value="ECO:0007669"/>
    <property type="project" value="UniProtKB-SubCell"/>
</dbReference>
<comment type="subcellular location">
    <subcellularLocation>
        <location evidence="1">Cell membrane</location>
        <topology evidence="1">Multi-pass membrane protein</topology>
    </subcellularLocation>
</comment>
<dbReference type="Proteomes" id="UP000231436">
    <property type="component" value="Unassembled WGS sequence"/>
</dbReference>
<dbReference type="Pfam" id="PF08239">
    <property type="entry name" value="SH3_3"/>
    <property type="match status" value="1"/>
</dbReference>
<dbReference type="Pfam" id="PF00482">
    <property type="entry name" value="T2SSF"/>
    <property type="match status" value="2"/>
</dbReference>
<name>A0A2M8LI28_9BACT</name>
<dbReference type="AlphaFoldDB" id="A0A2M8LI28"/>
<keyword evidence="6 7" id="KW-0472">Membrane</keyword>
<feature type="transmembrane region" description="Helical" evidence="7">
    <location>
        <begin position="347"/>
        <end position="371"/>
    </location>
</feature>
<evidence type="ECO:0000313" key="10">
    <source>
        <dbReference type="EMBL" id="PJE77097.1"/>
    </source>
</evidence>
<dbReference type="InterPro" id="IPR042094">
    <property type="entry name" value="T2SS_GspF_sf"/>
</dbReference>